<dbReference type="HAMAP" id="MF_00500">
    <property type="entry name" value="Ribosomal_bS20"/>
    <property type="match status" value="1"/>
</dbReference>
<dbReference type="GO" id="GO:0003735">
    <property type="term" value="F:structural constituent of ribosome"/>
    <property type="evidence" value="ECO:0007669"/>
    <property type="project" value="InterPro"/>
</dbReference>
<dbReference type="PANTHER" id="PTHR33398:SF1">
    <property type="entry name" value="SMALL RIBOSOMAL SUBUNIT PROTEIN BS20C"/>
    <property type="match status" value="1"/>
</dbReference>
<dbReference type="GO" id="GO:0015935">
    <property type="term" value="C:small ribosomal subunit"/>
    <property type="evidence" value="ECO:0007669"/>
    <property type="project" value="TreeGrafter"/>
</dbReference>
<keyword evidence="3 8" id="KW-0699">rRNA-binding</keyword>
<dbReference type="InterPro" id="IPR002583">
    <property type="entry name" value="Ribosomal_bS20"/>
</dbReference>
<dbReference type="NCBIfam" id="TIGR00029">
    <property type="entry name" value="S20"/>
    <property type="match status" value="1"/>
</dbReference>
<evidence type="ECO:0000256" key="2">
    <source>
        <dbReference type="ARBA" id="ARBA00007634"/>
    </source>
</evidence>
<dbReference type="GO" id="GO:0070181">
    <property type="term" value="F:small ribosomal subunit rRNA binding"/>
    <property type="evidence" value="ECO:0007669"/>
    <property type="project" value="TreeGrafter"/>
</dbReference>
<evidence type="ECO:0000256" key="7">
    <source>
        <dbReference type="ARBA" id="ARBA00035136"/>
    </source>
</evidence>
<dbReference type="Proteomes" id="UP000011770">
    <property type="component" value="Unassembled WGS sequence"/>
</dbReference>
<keyword evidence="5 8" id="KW-0689">Ribosomal protein</keyword>
<dbReference type="InterPro" id="IPR036510">
    <property type="entry name" value="Ribosomal_bS20_sf"/>
</dbReference>
<evidence type="ECO:0000256" key="4">
    <source>
        <dbReference type="ARBA" id="ARBA00022884"/>
    </source>
</evidence>
<accession>M3GXX7</accession>
<comment type="similarity">
    <text evidence="2 8">Belongs to the bacterial ribosomal protein bS20 family.</text>
</comment>
<proteinExistence type="inferred from homology"/>
<name>M3GXX7_9LEPT</name>
<organism evidence="10 11">
    <name type="scientific">Leptospira weilii serovar Topaz str. LT2116</name>
    <dbReference type="NCBI Taxonomy" id="1088540"/>
    <lineage>
        <taxon>Bacteria</taxon>
        <taxon>Pseudomonadati</taxon>
        <taxon>Spirochaetota</taxon>
        <taxon>Spirochaetia</taxon>
        <taxon>Leptospirales</taxon>
        <taxon>Leptospiraceae</taxon>
        <taxon>Leptospira</taxon>
    </lineage>
</organism>
<dbReference type="SUPFAM" id="SSF46992">
    <property type="entry name" value="Ribosomal protein S20"/>
    <property type="match status" value="1"/>
</dbReference>
<dbReference type="PANTHER" id="PTHR33398">
    <property type="entry name" value="30S RIBOSOMAL PROTEIN S20"/>
    <property type="match status" value="1"/>
</dbReference>
<evidence type="ECO:0000256" key="3">
    <source>
        <dbReference type="ARBA" id="ARBA00022730"/>
    </source>
</evidence>
<gene>
    <name evidence="8 10" type="primary">rpsT</name>
    <name evidence="10" type="ORF">LEP1GSC188_2333</name>
</gene>
<dbReference type="Gene3D" id="1.20.58.110">
    <property type="entry name" value="Ribosomal protein S20"/>
    <property type="match status" value="1"/>
</dbReference>
<protein>
    <recommendedName>
        <fullName evidence="7 8">Small ribosomal subunit protein bS20</fullName>
    </recommendedName>
</protein>
<evidence type="ECO:0000256" key="9">
    <source>
        <dbReference type="SAM" id="MobiDB-lite"/>
    </source>
</evidence>
<evidence type="ECO:0000256" key="1">
    <source>
        <dbReference type="ARBA" id="ARBA00003134"/>
    </source>
</evidence>
<evidence type="ECO:0000256" key="8">
    <source>
        <dbReference type="HAMAP-Rule" id="MF_00500"/>
    </source>
</evidence>
<evidence type="ECO:0000313" key="11">
    <source>
        <dbReference type="Proteomes" id="UP000011770"/>
    </source>
</evidence>
<comment type="function">
    <text evidence="1 8">Binds directly to 16S ribosomal RNA.</text>
</comment>
<feature type="compositionally biased region" description="Basic and acidic residues" evidence="9">
    <location>
        <begin position="1"/>
        <end position="11"/>
    </location>
</feature>
<keyword evidence="6 8" id="KW-0687">Ribonucleoprotein</keyword>
<dbReference type="Pfam" id="PF01649">
    <property type="entry name" value="Ribosomal_S20p"/>
    <property type="match status" value="1"/>
</dbReference>
<reference evidence="10 11" key="1">
    <citation type="submission" date="2013-01" db="EMBL/GenBank/DDBJ databases">
        <authorList>
            <person name="Harkins D.M."/>
            <person name="Durkin A.S."/>
            <person name="Brinkac L.M."/>
            <person name="Haft D.H."/>
            <person name="Selengut J.D."/>
            <person name="Sanka R."/>
            <person name="DePew J."/>
            <person name="Purushe J."/>
            <person name="Tulsiani S.M."/>
            <person name="Graham G.C."/>
            <person name="Burns M.-A."/>
            <person name="Dohnt M.F."/>
            <person name="Smythe L.D."/>
            <person name="McKay D.B."/>
            <person name="Craig S.B."/>
            <person name="Vinetz J.M."/>
            <person name="Sutton G.G."/>
            <person name="Nierman W.C."/>
            <person name="Fouts D.E."/>
        </authorList>
    </citation>
    <scope>NUCLEOTIDE SEQUENCE [LARGE SCALE GENOMIC DNA]</scope>
    <source>
        <strain evidence="10 11">LT2116</strain>
    </source>
</reference>
<feature type="region of interest" description="Disordered" evidence="9">
    <location>
        <begin position="1"/>
        <end position="30"/>
    </location>
</feature>
<dbReference type="EMBL" id="AHOR02000031">
    <property type="protein sequence ID" value="EMF81751.1"/>
    <property type="molecule type" value="Genomic_DNA"/>
</dbReference>
<evidence type="ECO:0000313" key="10">
    <source>
        <dbReference type="EMBL" id="EMF81751.1"/>
    </source>
</evidence>
<keyword evidence="4 8" id="KW-0694">RNA-binding</keyword>
<dbReference type="AlphaFoldDB" id="M3GXX7"/>
<sequence length="94" mass="10843">MANIKSSEKDIRRTKRRNAANSQNRSRLRTQAKKVLKAIKEKDPKAAMALFIEYTSLLDKAAKTNLIHSKNADRKKVEWQNASTQYLQQPKTTE</sequence>
<comment type="caution">
    <text evidence="10">The sequence shown here is derived from an EMBL/GenBank/DDBJ whole genome shotgun (WGS) entry which is preliminary data.</text>
</comment>
<evidence type="ECO:0000256" key="5">
    <source>
        <dbReference type="ARBA" id="ARBA00022980"/>
    </source>
</evidence>
<dbReference type="GO" id="GO:0005829">
    <property type="term" value="C:cytosol"/>
    <property type="evidence" value="ECO:0007669"/>
    <property type="project" value="TreeGrafter"/>
</dbReference>
<evidence type="ECO:0000256" key="6">
    <source>
        <dbReference type="ARBA" id="ARBA00023274"/>
    </source>
</evidence>
<dbReference type="GO" id="GO:0006412">
    <property type="term" value="P:translation"/>
    <property type="evidence" value="ECO:0007669"/>
    <property type="project" value="UniProtKB-UniRule"/>
</dbReference>